<dbReference type="Gene3D" id="3.40.50.1360">
    <property type="match status" value="1"/>
</dbReference>
<gene>
    <name evidence="1" type="ORF">CE91St55_67650</name>
</gene>
<accession>A0AA37JP17</accession>
<evidence type="ECO:0008006" key="3">
    <source>
        <dbReference type="Google" id="ProtNLM"/>
    </source>
</evidence>
<organism evidence="1 2">
    <name type="scientific">Hungatella hathewayi</name>
    <dbReference type="NCBI Taxonomy" id="154046"/>
    <lineage>
        <taxon>Bacteria</taxon>
        <taxon>Bacillati</taxon>
        <taxon>Bacillota</taxon>
        <taxon>Clostridia</taxon>
        <taxon>Lachnospirales</taxon>
        <taxon>Lachnospiraceae</taxon>
        <taxon>Hungatella</taxon>
    </lineage>
</organism>
<evidence type="ECO:0000313" key="2">
    <source>
        <dbReference type="Proteomes" id="UP001055091"/>
    </source>
</evidence>
<dbReference type="EMBL" id="BQNJ01000003">
    <property type="protein sequence ID" value="GKH04784.1"/>
    <property type="molecule type" value="Genomic_DNA"/>
</dbReference>
<protein>
    <recommendedName>
        <fullName evidence="3">Glucosamine-6-phosphate deaminase</fullName>
    </recommendedName>
</protein>
<sequence>MGIQTIMQAKKVLLIASGEDKAEAVKAAFFGPVTPKVPASILQLHSDCVVVADEAALSLCDL</sequence>
<proteinExistence type="predicted"/>
<reference evidence="1" key="1">
    <citation type="submission" date="2022-01" db="EMBL/GenBank/DDBJ databases">
        <title>Novel bile acid biosynthetic pathways are enriched in the microbiome of centenarians.</title>
        <authorList>
            <person name="Sato Y."/>
            <person name="Atarashi K."/>
            <person name="Plichta R.D."/>
            <person name="Arai Y."/>
            <person name="Sasajima S."/>
            <person name="Kearney M.S."/>
            <person name="Suda W."/>
            <person name="Takeshita K."/>
            <person name="Sasaki T."/>
            <person name="Okamoto S."/>
            <person name="Skelly N.A."/>
            <person name="Okamura Y."/>
            <person name="Vlamakis H."/>
            <person name="Li Y."/>
            <person name="Tanoue T."/>
            <person name="Takei H."/>
            <person name="Nittono H."/>
            <person name="Narushima S."/>
            <person name="Irie J."/>
            <person name="Itoh H."/>
            <person name="Moriya K."/>
            <person name="Sugiura Y."/>
            <person name="Suematsu M."/>
            <person name="Moritoki N."/>
            <person name="Shibata S."/>
            <person name="Littman R.D."/>
            <person name="Fischbach A.M."/>
            <person name="Uwamino Y."/>
            <person name="Inoue T."/>
            <person name="Honda A."/>
            <person name="Hattori M."/>
            <person name="Murai T."/>
            <person name="Xavier J.R."/>
            <person name="Hirose N."/>
            <person name="Honda K."/>
        </authorList>
    </citation>
    <scope>NUCLEOTIDE SEQUENCE</scope>
    <source>
        <strain evidence="1">CE91-St55</strain>
    </source>
</reference>
<dbReference type="Proteomes" id="UP001055091">
    <property type="component" value="Unassembled WGS sequence"/>
</dbReference>
<dbReference type="SUPFAM" id="SSF100950">
    <property type="entry name" value="NagB/RpiA/CoA transferase-like"/>
    <property type="match status" value="1"/>
</dbReference>
<name>A0AA37JP17_9FIRM</name>
<dbReference type="InterPro" id="IPR052960">
    <property type="entry name" value="GlcN6P_deaminase-like"/>
</dbReference>
<evidence type="ECO:0000313" key="1">
    <source>
        <dbReference type="EMBL" id="GKH04784.1"/>
    </source>
</evidence>
<dbReference type="PANTHER" id="PTHR42892">
    <property type="entry name" value="GLUCOSAMINE-6-PHOSPHATE DEAMINASE-LIKE PROTEIN BT_0258-RELATED"/>
    <property type="match status" value="1"/>
</dbReference>
<dbReference type="PANTHER" id="PTHR42892:SF1">
    <property type="entry name" value="GLUCOSAMINE-6-PHOSPHATE ISOMERASE"/>
    <property type="match status" value="1"/>
</dbReference>
<dbReference type="AlphaFoldDB" id="A0AA37JP17"/>
<comment type="caution">
    <text evidence="1">The sequence shown here is derived from an EMBL/GenBank/DDBJ whole genome shotgun (WGS) entry which is preliminary data.</text>
</comment>
<dbReference type="InterPro" id="IPR037171">
    <property type="entry name" value="NagB/RpiA_transferase-like"/>
</dbReference>